<evidence type="ECO:0000256" key="8">
    <source>
        <dbReference type="ARBA" id="ARBA00022723"/>
    </source>
</evidence>
<dbReference type="PROSITE" id="PS00487">
    <property type="entry name" value="IMP_DH_GMP_RED"/>
    <property type="match status" value="1"/>
</dbReference>
<evidence type="ECO:0000256" key="6">
    <source>
        <dbReference type="ARBA" id="ARBA00008905"/>
    </source>
</evidence>
<keyword evidence="21" id="KW-0963">Cytoplasm</keyword>
<dbReference type="InterPro" id="IPR007676">
    <property type="entry name" value="Ribophorin_I"/>
</dbReference>
<dbReference type="GO" id="GO:0046872">
    <property type="term" value="F:metal ion binding"/>
    <property type="evidence" value="ECO:0007669"/>
    <property type="project" value="UniProtKB-UniRule"/>
</dbReference>
<dbReference type="GO" id="GO:0003938">
    <property type="term" value="F:IMP dehydrogenase activity"/>
    <property type="evidence" value="ECO:0007669"/>
    <property type="project" value="UniProtKB-UniRule"/>
</dbReference>
<feature type="binding site" evidence="21">
    <location>
        <begin position="899"/>
        <end position="901"/>
    </location>
    <ligand>
        <name>NAD(+)</name>
        <dbReference type="ChEBI" id="CHEBI:57540"/>
    </ligand>
</feature>
<keyword evidence="18" id="KW-0472">Membrane</keyword>
<dbReference type="FunFam" id="3.20.20.70:FF:000086">
    <property type="entry name" value="IMP dehydrogenase, putative"/>
    <property type="match status" value="1"/>
</dbReference>
<comment type="function">
    <text evidence="2">Subunit of the oligosaccharyl transferase (OST) complex that catalyzes the initial transfer of a defined glycan (Glc(3)Man(9)GlcNAc(2) in eukaryotes) from the lipid carrier dolichol-pyrophosphate to an asparagine residue within an Asn-X-Ser/Thr consensus motif in nascent polypeptide chains, the first step in protein N-glycosylation. N-glycosylation occurs cotranslationally and the complex associates with the Sec61 complex at the channel-forming translocon complex that mediates protein translocation across the endoplasmic reticulum (ER). All subunits are required for a maximal enzyme activity.</text>
</comment>
<evidence type="ECO:0000256" key="22">
    <source>
        <dbReference type="PROSITE-ProRule" id="PRU00703"/>
    </source>
</evidence>
<dbReference type="GO" id="GO:0006183">
    <property type="term" value="P:GTP biosynthetic process"/>
    <property type="evidence" value="ECO:0007669"/>
    <property type="project" value="TreeGrafter"/>
</dbReference>
<keyword evidence="13 21" id="KW-0630">Potassium</keyword>
<evidence type="ECO:0000256" key="15">
    <source>
        <dbReference type="ARBA" id="ARBA00023002"/>
    </source>
</evidence>
<comment type="caution">
    <text evidence="21">Lacks conserved residue(s) required for the propagation of feature annotation.</text>
</comment>
<comment type="cofactor">
    <cofactor evidence="1 21">
        <name>K(+)</name>
        <dbReference type="ChEBI" id="CHEBI:29103"/>
    </cofactor>
</comment>
<feature type="binding site" evidence="21">
    <location>
        <begin position="986"/>
        <end position="990"/>
    </location>
    <ligand>
        <name>IMP</name>
        <dbReference type="ChEBI" id="CHEBI:58053"/>
    </ligand>
</feature>
<dbReference type="UniPathway" id="UPA00601">
    <property type="reaction ID" value="UER00295"/>
</dbReference>
<feature type="binding site" description="in other chain" evidence="21">
    <location>
        <position position="901"/>
    </location>
    <ligand>
        <name>K(+)</name>
        <dbReference type="ChEBI" id="CHEBI:29103"/>
        <note>ligand shared between two tetrameric partners</note>
    </ligand>
</feature>
<dbReference type="NCBIfam" id="TIGR01302">
    <property type="entry name" value="IMP_dehydrog"/>
    <property type="match status" value="1"/>
</dbReference>
<protein>
    <recommendedName>
        <fullName evidence="21 23">Inosine-5'-monophosphate dehydrogenase</fullName>
        <shortName evidence="21">IMP dehydrogenase</shortName>
        <shortName evidence="21">IMPD</shortName>
        <shortName evidence="21">IMPDH</shortName>
        <ecNumber evidence="21 23">1.1.1.205</ecNumber>
    </recommendedName>
</protein>
<dbReference type="InParanoid" id="A0A0V1BR35"/>
<evidence type="ECO:0000256" key="23">
    <source>
        <dbReference type="RuleBase" id="RU003928"/>
    </source>
</evidence>
<comment type="similarity">
    <text evidence="5 21">Belongs to the IMPDH/GMPR family.</text>
</comment>
<evidence type="ECO:0000256" key="7">
    <source>
        <dbReference type="ARBA" id="ARBA00022692"/>
    </source>
</evidence>
<dbReference type="Pfam" id="PF04597">
    <property type="entry name" value="Ribophorin_I"/>
    <property type="match status" value="1"/>
</dbReference>
<dbReference type="PANTHER" id="PTHR11911:SF111">
    <property type="entry name" value="INOSINE-5'-MONOPHOSPHATE DEHYDROGENASE"/>
    <property type="match status" value="1"/>
</dbReference>
<dbReference type="Gene3D" id="3.20.20.70">
    <property type="entry name" value="Aldolase class I"/>
    <property type="match status" value="1"/>
</dbReference>
<evidence type="ECO:0000259" key="25">
    <source>
        <dbReference type="PROSITE" id="PS51371"/>
    </source>
</evidence>
<feature type="domain" description="CBS" evidence="25">
    <location>
        <begin position="752"/>
        <end position="810"/>
    </location>
</feature>
<feature type="signal peptide" evidence="24">
    <location>
        <begin position="1"/>
        <end position="17"/>
    </location>
</feature>
<comment type="pathway">
    <text evidence="4">Protein modification; protein glycosylation.</text>
</comment>
<organism evidence="26 27">
    <name type="scientific">Trichinella spiralis</name>
    <name type="common">Trichina worm</name>
    <dbReference type="NCBI Taxonomy" id="6334"/>
    <lineage>
        <taxon>Eukaryota</taxon>
        <taxon>Metazoa</taxon>
        <taxon>Ecdysozoa</taxon>
        <taxon>Nematoda</taxon>
        <taxon>Enoplea</taxon>
        <taxon>Dorylaimia</taxon>
        <taxon>Trichinellida</taxon>
        <taxon>Trichinellidae</taxon>
        <taxon>Trichinella</taxon>
    </lineage>
</organism>
<evidence type="ECO:0000256" key="3">
    <source>
        <dbReference type="ARBA" id="ARBA00004115"/>
    </source>
</evidence>
<dbReference type="PANTHER" id="PTHR11911">
    <property type="entry name" value="INOSINE-5-MONOPHOSPHATE DEHYDROGENASE RELATED"/>
    <property type="match status" value="1"/>
</dbReference>
<evidence type="ECO:0000313" key="26">
    <source>
        <dbReference type="EMBL" id="KRY39405.1"/>
    </source>
</evidence>
<evidence type="ECO:0000256" key="18">
    <source>
        <dbReference type="ARBA" id="ARBA00023136"/>
    </source>
</evidence>
<dbReference type="GO" id="GO:0000166">
    <property type="term" value="F:nucleotide binding"/>
    <property type="evidence" value="ECO:0007669"/>
    <property type="project" value="UniProtKB-UniRule"/>
</dbReference>
<evidence type="ECO:0000256" key="16">
    <source>
        <dbReference type="ARBA" id="ARBA00023027"/>
    </source>
</evidence>
<evidence type="ECO:0000256" key="21">
    <source>
        <dbReference type="HAMAP-Rule" id="MF_03156"/>
    </source>
</evidence>
<keyword evidence="9 24" id="KW-0732">Signal</keyword>
<evidence type="ECO:0000256" key="11">
    <source>
        <dbReference type="ARBA" id="ARBA00022755"/>
    </source>
</evidence>
<sequence length="1084" mass="122324">MRLVMFSFVLLAVVCHASRTLEKVNLNDDSCIISMAVRNVDLTSQLVKEKVTLDFEATGNKLPSYILLAMPRKKMDHLAFYNVHFDSPKTTLQVDKVEVSGHDDVAFLKVTLPARNERKIKVTAEFVYGEWLKPFPTHITQKGRQFFIYDDLTYMLSPYEVKKQKMVIKLYSENVESYTKKVLPVVKSGKILTYGIYENIPPFVMEPMRVHFESYAPFLVVTELERIIEVSHWGNIAVEEHINLEHQGAVLTGPFSRLDYQRSQRQISPSVSGFRTILPASAKHIYYRDEIGNVSTSEVRHNPDSLHLTIQPRFPLFGGWRTTYTIGYNIPSIKFVFKFQFDLQICNLKIILPEESKNIRVKPPYDVEQYPNSLHYTYLDVTGRPVITMHKRHLVENHIQDFELYYTWESSKIVREPIMVAVAFMDTSAESRMKLDSLTDEFSEAHQKRGKIYEQIVENLEKYISSKDSAIFGATKKRLDQEWRNLNQHITELQSQLKAESSEAAEKVSMIQRMDQQVRESFTSWNHEAERHVGGKLNRQSYTEASNQLRTKIEDLTSEWKIGCRYQPYNKICKMKRNLLVGKDREPDGLTLEELFSSREGITYNDFIILPGYVDFPVEDVDLTTHLTRNVTLKAPFVSSPMDTVTESDMAIAMAQCGGIGIIHCNCTPEYQAEEVAKVKRAKQGFIWNPVVLSPQNTVFDVMEVKRKFGFSGVPITDTGKIGGVLVGLCTSRDVDFIPEEKWKSTPISAVMIPRELVITASASVTLDSAYQTLQENKRGKLPIVDDENRLVSLIARTDIKKRRVYPLSSVDKYGRLLVGAAISTREESKDRLKLLVEAGVDIIFSFNDSSQGCSIYQIDLLKYIKAHYSKIDVIAGNVVTAEQAECLISAGADALRVGMGSGSICITQEVMAVGRAQGTAVYQVARYAQRYGVPVIADGGIQCLGHATKALALGASTVMMGSLLAGTLEAPGDYIWSDGIRLKKYRGMGSLDVLSENAESQDRYFQKDCDKVRVAQGVSGTVTDKGSIHIFLPYLTVGVKHGLQDMGIRSTVNLHEMIYNGTVRFERRSAGAQMEGSVHSLHS</sequence>
<dbReference type="InterPro" id="IPR000644">
    <property type="entry name" value="CBS_dom"/>
</dbReference>
<dbReference type="PROSITE" id="PS51371">
    <property type="entry name" value="CBS"/>
    <property type="match status" value="2"/>
</dbReference>
<comment type="similarity">
    <text evidence="6">Belongs to the OST1 family.</text>
</comment>
<feature type="binding site" description="in other chain" evidence="21">
    <location>
        <position position="906"/>
    </location>
    <ligand>
        <name>K(+)</name>
        <dbReference type="ChEBI" id="CHEBI:29103"/>
        <note>ligand shared between two tetrameric partners</note>
    </ligand>
</feature>
<feature type="binding site" evidence="21">
    <location>
        <begin position="939"/>
        <end position="941"/>
    </location>
    <ligand>
        <name>IMP</name>
        <dbReference type="ChEBI" id="CHEBI:58053"/>
    </ligand>
</feature>
<keyword evidence="7" id="KW-0812">Transmembrane</keyword>
<comment type="caution">
    <text evidence="26">The sequence shown here is derived from an EMBL/GenBank/DDBJ whole genome shotgun (WGS) entry which is preliminary data.</text>
</comment>
<dbReference type="InterPro" id="IPR015875">
    <property type="entry name" value="IMP_DH/GMP_Rdtase_CS"/>
</dbReference>
<dbReference type="InterPro" id="IPR046342">
    <property type="entry name" value="CBS_dom_sf"/>
</dbReference>
<evidence type="ECO:0000256" key="2">
    <source>
        <dbReference type="ARBA" id="ARBA00002791"/>
    </source>
</evidence>
<dbReference type="SMART" id="SM00116">
    <property type="entry name" value="CBS"/>
    <property type="match status" value="2"/>
</dbReference>
<keyword evidence="14" id="KW-1133">Transmembrane helix</keyword>
<comment type="activity regulation">
    <text evidence="21">Mycophenolic acid (MPA) is a non-competitive inhibitor that prevents formation of the closed enzyme conformation by binding to the same site as the amobile flap. In contrast, mizoribine monophosphate (MZP) is a competitive inhibitor that induces the closed conformation. MPA is a potent inhibitor of mammalian IMPDHs but a poor inhibitor of the bacterial enzymes. MZP is a more potent inhibitor of bacterial IMPDH.</text>
</comment>
<dbReference type="UniPathway" id="UPA00378"/>
<comment type="function">
    <text evidence="20 21">Catalyzes the conversion of inosine 5'-phosphate (IMP) to xanthosine 5'-phosphate (XMP), the first committed and rate-limiting step in the de novo synthesis of guanine nucleotides, and therefore plays an important role in the regulation of cell growth.</text>
</comment>
<comment type="catalytic activity">
    <reaction evidence="19 21 23">
        <text>IMP + NAD(+) + H2O = XMP + NADH + H(+)</text>
        <dbReference type="Rhea" id="RHEA:11708"/>
        <dbReference type="ChEBI" id="CHEBI:15377"/>
        <dbReference type="ChEBI" id="CHEBI:15378"/>
        <dbReference type="ChEBI" id="CHEBI:57464"/>
        <dbReference type="ChEBI" id="CHEBI:57540"/>
        <dbReference type="ChEBI" id="CHEBI:57945"/>
        <dbReference type="ChEBI" id="CHEBI:58053"/>
        <dbReference type="EC" id="1.1.1.205"/>
    </reaction>
</comment>
<keyword evidence="8 21" id="KW-0479">Metal-binding</keyword>
<dbReference type="CDD" id="cd04601">
    <property type="entry name" value="CBS_pair_IMPDH"/>
    <property type="match status" value="1"/>
</dbReference>
<evidence type="ECO:0000256" key="14">
    <source>
        <dbReference type="ARBA" id="ARBA00022989"/>
    </source>
</evidence>
<dbReference type="InterPro" id="IPR005990">
    <property type="entry name" value="IMP_DH"/>
</dbReference>
<feature type="binding site" description="in other chain" evidence="21">
    <location>
        <position position="903"/>
    </location>
    <ligand>
        <name>K(+)</name>
        <dbReference type="ChEBI" id="CHEBI:29103"/>
        <note>ligand shared between two tetrameric partners</note>
    </ligand>
</feature>
<dbReference type="EC" id="1.1.1.205" evidence="21 23"/>
<evidence type="ECO:0000256" key="1">
    <source>
        <dbReference type="ARBA" id="ARBA00001958"/>
    </source>
</evidence>
<accession>A0A0V1BR35</accession>
<dbReference type="HAMAP" id="MF_01964">
    <property type="entry name" value="IMPDH"/>
    <property type="match status" value="1"/>
</dbReference>
<keyword evidence="15 21" id="KW-0560">Oxidoreductase</keyword>
<keyword evidence="10 21" id="KW-0332">GMP biosynthesis</keyword>
<evidence type="ECO:0000256" key="13">
    <source>
        <dbReference type="ARBA" id="ARBA00022958"/>
    </source>
</evidence>
<feature type="binding site" evidence="21">
    <location>
        <position position="1072"/>
    </location>
    <ligand>
        <name>K(+)</name>
        <dbReference type="ChEBI" id="CHEBI:29103"/>
        <note>ligand shared between two tetrameric partners</note>
    </ligand>
</feature>
<evidence type="ECO:0000256" key="17">
    <source>
        <dbReference type="ARBA" id="ARBA00023122"/>
    </source>
</evidence>
<dbReference type="InterPro" id="IPR013785">
    <property type="entry name" value="Aldolase_TIM"/>
</dbReference>
<gene>
    <name evidence="26" type="primary">IMPDH1</name>
    <name evidence="26" type="ORF">T01_12568</name>
</gene>
<dbReference type="SMART" id="SM01240">
    <property type="entry name" value="IMPDH"/>
    <property type="match status" value="1"/>
</dbReference>
<dbReference type="EMBL" id="JYDH01000019">
    <property type="protein sequence ID" value="KRY39405.1"/>
    <property type="molecule type" value="Genomic_DNA"/>
</dbReference>
<dbReference type="SUPFAM" id="SSF51412">
    <property type="entry name" value="Inosine monophosphate dehydrogenase (IMPDH)"/>
    <property type="match status" value="1"/>
</dbReference>
<dbReference type="GO" id="GO:0005789">
    <property type="term" value="C:endoplasmic reticulum membrane"/>
    <property type="evidence" value="ECO:0007669"/>
    <property type="project" value="UniProtKB-SubCell"/>
</dbReference>
<feature type="binding site" evidence="21">
    <location>
        <position position="904"/>
    </location>
    <ligand>
        <name>IMP</name>
        <dbReference type="ChEBI" id="CHEBI:58053"/>
    </ligand>
</feature>
<dbReference type="OrthoDB" id="416622at2759"/>
<dbReference type="Proteomes" id="UP000054776">
    <property type="component" value="Unassembled WGS sequence"/>
</dbReference>
<comment type="subcellular location">
    <subcellularLocation>
        <location evidence="21">Cytoplasm</location>
    </subcellularLocation>
    <subcellularLocation>
        <location evidence="3">Endoplasmic reticulum membrane</location>
        <topology evidence="3">Single-pass type I membrane protein</topology>
    </subcellularLocation>
</comment>
<feature type="active site" description="Thioimidate intermediate" evidence="21">
    <location>
        <position position="906"/>
    </location>
</feature>
<evidence type="ECO:0000256" key="5">
    <source>
        <dbReference type="ARBA" id="ARBA00005502"/>
    </source>
</evidence>
<dbReference type="SUPFAM" id="SSF54631">
    <property type="entry name" value="CBS-domain pair"/>
    <property type="match status" value="1"/>
</dbReference>
<keyword evidence="12" id="KW-0256">Endoplasmic reticulum</keyword>
<dbReference type="AlphaFoldDB" id="A0A0V1BR35"/>
<feature type="binding site" evidence="21">
    <location>
        <position position="1017"/>
    </location>
    <ligand>
        <name>IMP</name>
        <dbReference type="ChEBI" id="CHEBI:58053"/>
    </ligand>
</feature>
<evidence type="ECO:0000256" key="20">
    <source>
        <dbReference type="ARBA" id="ARBA00056556"/>
    </source>
</evidence>
<reference evidence="26 27" key="1">
    <citation type="submission" date="2015-01" db="EMBL/GenBank/DDBJ databases">
        <title>Evolution of Trichinella species and genotypes.</title>
        <authorList>
            <person name="Korhonen P.K."/>
            <person name="Edoardo P."/>
            <person name="Giuseppe L.R."/>
            <person name="Gasser R.B."/>
        </authorList>
    </citation>
    <scope>NUCLEOTIDE SEQUENCE [LARGE SCALE GENOMIC DNA]</scope>
    <source>
        <strain evidence="26">ISS3</strain>
    </source>
</reference>
<dbReference type="STRING" id="6334.A0A0V1BR35"/>
<dbReference type="eggNOG" id="KOG2291">
    <property type="taxonomic scope" value="Eukaryota"/>
</dbReference>
<feature type="active site" description="Proton acceptor" evidence="21">
    <location>
        <position position="1004"/>
    </location>
</feature>
<comment type="subunit">
    <text evidence="21">Homotetramer.</text>
</comment>
<comment type="pathway">
    <text evidence="21 23">Purine metabolism; XMP biosynthesis via de novo pathway; XMP from IMP: step 1/1.</text>
</comment>
<dbReference type="InterPro" id="IPR001093">
    <property type="entry name" value="IMP_DH_GMPRt"/>
</dbReference>
<proteinExistence type="inferred from homology"/>
<feature type="binding site" evidence="21">
    <location>
        <begin position="849"/>
        <end position="851"/>
    </location>
    <ligand>
        <name>NAD(+)</name>
        <dbReference type="ChEBI" id="CHEBI:57540"/>
    </ligand>
</feature>
<keyword evidence="17 22" id="KW-0129">CBS domain</keyword>
<name>A0A0V1BR35_TRISP</name>
<evidence type="ECO:0000313" key="27">
    <source>
        <dbReference type="Proteomes" id="UP000054776"/>
    </source>
</evidence>
<dbReference type="CDD" id="cd00381">
    <property type="entry name" value="IMPDH"/>
    <property type="match status" value="1"/>
</dbReference>
<keyword evidence="16 21" id="KW-0520">NAD</keyword>
<dbReference type="Pfam" id="PF00571">
    <property type="entry name" value="CBS"/>
    <property type="match status" value="1"/>
</dbReference>
<evidence type="ECO:0000256" key="24">
    <source>
        <dbReference type="SAM" id="SignalP"/>
    </source>
</evidence>
<keyword evidence="27" id="KW-1185">Reference proteome</keyword>
<evidence type="ECO:0000256" key="12">
    <source>
        <dbReference type="ARBA" id="ARBA00022824"/>
    </source>
</evidence>
<evidence type="ECO:0000256" key="9">
    <source>
        <dbReference type="ARBA" id="ARBA00022729"/>
    </source>
</evidence>
<evidence type="ECO:0000256" key="19">
    <source>
        <dbReference type="ARBA" id="ARBA00048028"/>
    </source>
</evidence>
<keyword evidence="11 21" id="KW-0658">Purine biosynthesis</keyword>
<feature type="chain" id="PRO_5006875364" description="Inosine-5'-monophosphate dehydrogenase" evidence="24">
    <location>
        <begin position="18"/>
        <end position="1084"/>
    </location>
</feature>
<dbReference type="GO" id="GO:0006177">
    <property type="term" value="P:GMP biosynthetic process"/>
    <property type="evidence" value="ECO:0007669"/>
    <property type="project" value="UniProtKB-UniRule"/>
</dbReference>
<dbReference type="Pfam" id="PF00478">
    <property type="entry name" value="IMPDH"/>
    <property type="match status" value="1"/>
</dbReference>
<feature type="domain" description="CBS" evidence="25">
    <location>
        <begin position="686"/>
        <end position="745"/>
    </location>
</feature>
<evidence type="ECO:0000256" key="4">
    <source>
        <dbReference type="ARBA" id="ARBA00004922"/>
    </source>
</evidence>
<evidence type="ECO:0000256" key="10">
    <source>
        <dbReference type="ARBA" id="ARBA00022749"/>
    </source>
</evidence>
<feature type="binding site" evidence="21">
    <location>
        <begin position="962"/>
        <end position="963"/>
    </location>
    <ligand>
        <name>IMP</name>
        <dbReference type="ChEBI" id="CHEBI:58053"/>
    </ligand>
</feature>